<sequence length="556" mass="61911">MKKALSVGLVAALTYPTSVAAGSTCPKTAYGSNRITCFAEVDQTDIHERDEGHGHGHKHKKEIETSRTIHRYKWSFLWNYIVTDDCPKTNAHLGTLLPLLGNAPHLVHCRIEVGWGHDKESHKNQSWDFAGHGQIDGRTLPARMEWPLFAGYGRPDHYIKSREMGVKYDSAKSGTENTFEIHAGPDNHFSHSWGYSIHGLGGLGGHGGFSGHGEIDGNLDYGHSQGYDEHGQHGGISGAFGGGFGGQGGHGGLDGHDGHLGFEGYQGYIQEQDGHNDKNDRGKKDKKKKHGHKDREEEHWVSKEHKRFGGHYNTKHLYSCWVFEKFHHADRQIISEKKKKGHHGHHGHHDEEFRQNITVPAFPFHHPPAWATCEPQIPTCHEDKGCHGDSCGRKQNDCHGDSCGRKQNDCHGDSCGRRQVTPLQNKQQDFHGGKQEESHHGNQENSYHRDQKDSHHDDHKDSHKQEGSHRQNQEVSYPGGYNISQGQHGQGYNQRHGGCSSQSCHDDDSDDGSNDDCEDDCSDDDSSDGSNDDCEDDCSDEESSDGSDDNCEDDCD</sequence>
<protein>
    <submittedName>
        <fullName evidence="3">Uncharacterized protein</fullName>
    </submittedName>
</protein>
<accession>A0AAD4F0M7</accession>
<evidence type="ECO:0000313" key="3">
    <source>
        <dbReference type="EMBL" id="KAG7290815.1"/>
    </source>
</evidence>
<keyword evidence="4" id="KW-1185">Reference proteome</keyword>
<dbReference type="AlphaFoldDB" id="A0AAD4F0M7"/>
<feature type="compositionally biased region" description="Gly residues" evidence="1">
    <location>
        <begin position="233"/>
        <end position="252"/>
    </location>
</feature>
<organism evidence="3 4">
    <name type="scientific">Staphylotrichum longicolle</name>
    <dbReference type="NCBI Taxonomy" id="669026"/>
    <lineage>
        <taxon>Eukaryota</taxon>
        <taxon>Fungi</taxon>
        <taxon>Dikarya</taxon>
        <taxon>Ascomycota</taxon>
        <taxon>Pezizomycotina</taxon>
        <taxon>Sordariomycetes</taxon>
        <taxon>Sordariomycetidae</taxon>
        <taxon>Sordariales</taxon>
        <taxon>Chaetomiaceae</taxon>
        <taxon>Staphylotrichum</taxon>
    </lineage>
</organism>
<feature type="compositionally biased region" description="Acidic residues" evidence="1">
    <location>
        <begin position="507"/>
        <end position="556"/>
    </location>
</feature>
<feature type="signal peptide" evidence="2">
    <location>
        <begin position="1"/>
        <end position="21"/>
    </location>
</feature>
<feature type="region of interest" description="Disordered" evidence="1">
    <location>
        <begin position="425"/>
        <end position="556"/>
    </location>
</feature>
<gene>
    <name evidence="3" type="ORF">NEMBOFW57_000819</name>
</gene>
<keyword evidence="2" id="KW-0732">Signal</keyword>
<evidence type="ECO:0000256" key="1">
    <source>
        <dbReference type="SAM" id="MobiDB-lite"/>
    </source>
</evidence>
<reference evidence="3" key="1">
    <citation type="submission" date="2023-02" db="EMBL/GenBank/DDBJ databases">
        <authorList>
            <person name="Palmer J.M."/>
        </authorList>
    </citation>
    <scope>NUCLEOTIDE SEQUENCE</scope>
    <source>
        <strain evidence="3">FW57</strain>
    </source>
</reference>
<feature type="compositionally biased region" description="Basic and acidic residues" evidence="1">
    <location>
        <begin position="293"/>
        <end position="302"/>
    </location>
</feature>
<name>A0AAD4F0M7_9PEZI</name>
<evidence type="ECO:0000313" key="4">
    <source>
        <dbReference type="Proteomes" id="UP001197093"/>
    </source>
</evidence>
<proteinExistence type="predicted"/>
<feature type="compositionally biased region" description="Polar residues" evidence="1">
    <location>
        <begin position="482"/>
        <end position="493"/>
    </location>
</feature>
<evidence type="ECO:0000256" key="2">
    <source>
        <dbReference type="SAM" id="SignalP"/>
    </source>
</evidence>
<dbReference type="Proteomes" id="UP001197093">
    <property type="component" value="Unassembled WGS sequence"/>
</dbReference>
<feature type="chain" id="PRO_5041935554" evidence="2">
    <location>
        <begin position="22"/>
        <end position="556"/>
    </location>
</feature>
<feature type="compositionally biased region" description="Basic and acidic residues" evidence="1">
    <location>
        <begin position="428"/>
        <end position="472"/>
    </location>
</feature>
<feature type="region of interest" description="Disordered" evidence="1">
    <location>
        <begin position="220"/>
        <end position="302"/>
    </location>
</feature>
<dbReference type="EMBL" id="JAHCVI010000001">
    <property type="protein sequence ID" value="KAG7290815.1"/>
    <property type="molecule type" value="Genomic_DNA"/>
</dbReference>
<feature type="compositionally biased region" description="Basic and acidic residues" evidence="1">
    <location>
        <begin position="272"/>
        <end position="283"/>
    </location>
</feature>
<comment type="caution">
    <text evidence="3">The sequence shown here is derived from an EMBL/GenBank/DDBJ whole genome shotgun (WGS) entry which is preliminary data.</text>
</comment>